<dbReference type="PRINTS" id="PR00420">
    <property type="entry name" value="RNGMNOXGNASE"/>
</dbReference>
<dbReference type="Proteomes" id="UP000619078">
    <property type="component" value="Unassembled WGS sequence"/>
</dbReference>
<dbReference type="EMBL" id="JACWMX010000001">
    <property type="protein sequence ID" value="MBD1391587.1"/>
    <property type="molecule type" value="Genomic_DNA"/>
</dbReference>
<dbReference type="Gene3D" id="3.30.9.10">
    <property type="entry name" value="D-Amino Acid Oxidase, subunit A, domain 2"/>
    <property type="match status" value="1"/>
</dbReference>
<keyword evidence="2" id="KW-0503">Monooxygenase</keyword>
<dbReference type="SUPFAM" id="SSF51905">
    <property type="entry name" value="FAD/NAD(P)-binding domain"/>
    <property type="match status" value="1"/>
</dbReference>
<dbReference type="InterPro" id="IPR002938">
    <property type="entry name" value="FAD-bd"/>
</dbReference>
<keyword evidence="3" id="KW-1185">Reference proteome</keyword>
<dbReference type="Pfam" id="PF01494">
    <property type="entry name" value="FAD_binding_3"/>
    <property type="match status" value="1"/>
</dbReference>
<proteinExistence type="predicted"/>
<dbReference type="InterPro" id="IPR051704">
    <property type="entry name" value="FAD_aromatic-hydroxylase"/>
</dbReference>
<organism evidence="2 3">
    <name type="scientific">Mucilaginibacter glaciei</name>
    <dbReference type="NCBI Taxonomy" id="2772109"/>
    <lineage>
        <taxon>Bacteria</taxon>
        <taxon>Pseudomonadati</taxon>
        <taxon>Bacteroidota</taxon>
        <taxon>Sphingobacteriia</taxon>
        <taxon>Sphingobacteriales</taxon>
        <taxon>Sphingobacteriaceae</taxon>
        <taxon>Mucilaginibacter</taxon>
    </lineage>
</organism>
<protein>
    <submittedName>
        <fullName evidence="2">FAD-dependent monooxygenase</fullName>
    </submittedName>
</protein>
<dbReference type="GO" id="GO:0071949">
    <property type="term" value="F:FAD binding"/>
    <property type="evidence" value="ECO:0007669"/>
    <property type="project" value="InterPro"/>
</dbReference>
<evidence type="ECO:0000259" key="1">
    <source>
        <dbReference type="Pfam" id="PF01494"/>
    </source>
</evidence>
<sequence>MNSKRVLIAGDSIAGSTLAFWLNKYSSDETLVERSPSQISGGQNIDVRDAAFKVFERMGIAKEILAANTGELGIQFIDDKNRIRASFPANGADRFTGEMEIIRGDLVNILYDHTKNNVKYLFGKYITALDDNDMRVKVTYSDGEQADFDLVIAADGVRSKTRELMFGNEAELKYIGIYNVYLTISKTHTDTNWAKWYNAQRSRVILLRPDKDGSTRASFSFLSPDNNYQEFPREEQKKFLIAKLTGAGWEAPRLSKAIADSDDFYFDGVSQVKAPRWSKGRFAMIGDAAYCPTPISGMGTSLAIIGAYVLAGELSQTEDYSKAFGSFEKKLRPFVKSVQSLPPGAPWIVHPKSKWGVNILNTLAGAIASDFINGISKIFKGKPAAKQKTILCCLIINVWVFENFN</sequence>
<dbReference type="GO" id="GO:0004497">
    <property type="term" value="F:monooxygenase activity"/>
    <property type="evidence" value="ECO:0007669"/>
    <property type="project" value="UniProtKB-KW"/>
</dbReference>
<evidence type="ECO:0000313" key="2">
    <source>
        <dbReference type="EMBL" id="MBD1391587.1"/>
    </source>
</evidence>
<dbReference type="InterPro" id="IPR036188">
    <property type="entry name" value="FAD/NAD-bd_sf"/>
</dbReference>
<reference evidence="2" key="1">
    <citation type="submission" date="2020-09" db="EMBL/GenBank/DDBJ databases">
        <title>Novel species of Mucilaginibacter isolated from a glacier on the Tibetan Plateau.</title>
        <authorList>
            <person name="Liu Q."/>
            <person name="Xin Y.-H."/>
        </authorList>
    </citation>
    <scope>NUCLEOTIDE SEQUENCE</scope>
    <source>
        <strain evidence="2">ZB1P21</strain>
    </source>
</reference>
<evidence type="ECO:0000313" key="3">
    <source>
        <dbReference type="Proteomes" id="UP000619078"/>
    </source>
</evidence>
<comment type="caution">
    <text evidence="2">The sequence shown here is derived from an EMBL/GenBank/DDBJ whole genome shotgun (WGS) entry which is preliminary data.</text>
</comment>
<gene>
    <name evidence="2" type="ORF">IDJ76_00620</name>
</gene>
<accession>A0A926S0C7</accession>
<name>A0A926S0C7_9SPHI</name>
<keyword evidence="2" id="KW-0560">Oxidoreductase</keyword>
<feature type="domain" description="FAD-binding" evidence="1">
    <location>
        <begin position="5"/>
        <end position="316"/>
    </location>
</feature>
<dbReference type="RefSeq" id="WP_191159658.1">
    <property type="nucleotide sequence ID" value="NZ_JACWMX010000001.1"/>
</dbReference>
<dbReference type="PANTHER" id="PTHR46865:SF2">
    <property type="entry name" value="MONOOXYGENASE"/>
    <property type="match status" value="1"/>
</dbReference>
<dbReference type="Gene3D" id="3.50.50.60">
    <property type="entry name" value="FAD/NAD(P)-binding domain"/>
    <property type="match status" value="1"/>
</dbReference>
<dbReference type="PANTHER" id="PTHR46865">
    <property type="entry name" value="OXIDOREDUCTASE-RELATED"/>
    <property type="match status" value="1"/>
</dbReference>
<dbReference type="AlphaFoldDB" id="A0A926S0C7"/>